<evidence type="ECO:0000313" key="1">
    <source>
        <dbReference type="EMBL" id="KZO98319.1"/>
    </source>
</evidence>
<protein>
    <submittedName>
        <fullName evidence="1">Uncharacterized protein</fullName>
    </submittedName>
</protein>
<sequence length="481" mass="47830">MQLLLALLPLALALPLTQRQLNLVATVDGLLGLTADVSADVTAEVGSTLGTVTSLVPALPDVDSLDSLLPRDILGGLLDSVTITLDSTLATVDGLLSPATDLTDALPLANTQDLTSLAGLKRDLQILPRDTLDALLLSAAAGSPLRDLLPLSTFESLPVLAEISGLVRRDILGGLLGEVEGTTDSVLAPVAGALGPVTDLTDSLPVGDLLDELTGGLPIRRDILGGLLGTVEGTADSALAPVAGALAPVTDLTDSLPIGDLLDELTGGLQIKRDILSGLLGTVEGTADSALAPVAGALAPVTDLTDALPVGDLLDELTGGLPIRRDILGGLLGTVEGTADSALAPVAGALAPVTDLTDSLPIGDLLDELTGGLPIKRDILGGLLGTVEGTADSALAPVAGALAPVTDLTDALPISDLLDELTGGLPIRRDILGGLLGTVEGTADSALAPVAGALAPVTDLTDALPVGDLLDELTGGLPAGL</sequence>
<dbReference type="STRING" id="1330018.A0A167P1G6"/>
<keyword evidence="2" id="KW-1185">Reference proteome</keyword>
<dbReference type="EMBL" id="KV417276">
    <property type="protein sequence ID" value="KZO98319.1"/>
    <property type="molecule type" value="Genomic_DNA"/>
</dbReference>
<dbReference type="OrthoDB" id="2564471at2759"/>
<name>A0A167P1G6_CALVF</name>
<organism evidence="1 2">
    <name type="scientific">Calocera viscosa (strain TUFC12733)</name>
    <dbReference type="NCBI Taxonomy" id="1330018"/>
    <lineage>
        <taxon>Eukaryota</taxon>
        <taxon>Fungi</taxon>
        <taxon>Dikarya</taxon>
        <taxon>Basidiomycota</taxon>
        <taxon>Agaricomycotina</taxon>
        <taxon>Dacrymycetes</taxon>
        <taxon>Dacrymycetales</taxon>
        <taxon>Dacrymycetaceae</taxon>
        <taxon>Calocera</taxon>
    </lineage>
</organism>
<reference evidence="1 2" key="1">
    <citation type="journal article" date="2016" name="Mol. Biol. Evol.">
        <title>Comparative Genomics of Early-Diverging Mushroom-Forming Fungi Provides Insights into the Origins of Lignocellulose Decay Capabilities.</title>
        <authorList>
            <person name="Nagy L.G."/>
            <person name="Riley R."/>
            <person name="Tritt A."/>
            <person name="Adam C."/>
            <person name="Daum C."/>
            <person name="Floudas D."/>
            <person name="Sun H."/>
            <person name="Yadav J.S."/>
            <person name="Pangilinan J."/>
            <person name="Larsson K.H."/>
            <person name="Matsuura K."/>
            <person name="Barry K."/>
            <person name="Labutti K."/>
            <person name="Kuo R."/>
            <person name="Ohm R.A."/>
            <person name="Bhattacharya S.S."/>
            <person name="Shirouzu T."/>
            <person name="Yoshinaga Y."/>
            <person name="Martin F.M."/>
            <person name="Grigoriev I.V."/>
            <person name="Hibbett D.S."/>
        </authorList>
    </citation>
    <scope>NUCLEOTIDE SEQUENCE [LARGE SCALE GENOMIC DNA]</scope>
    <source>
        <strain evidence="1 2">TUFC12733</strain>
    </source>
</reference>
<gene>
    <name evidence="1" type="ORF">CALVIDRAFT_562241</name>
</gene>
<dbReference type="AlphaFoldDB" id="A0A167P1G6"/>
<evidence type="ECO:0000313" key="2">
    <source>
        <dbReference type="Proteomes" id="UP000076738"/>
    </source>
</evidence>
<accession>A0A167P1G6</accession>
<proteinExistence type="predicted"/>
<dbReference type="Proteomes" id="UP000076738">
    <property type="component" value="Unassembled WGS sequence"/>
</dbReference>